<dbReference type="EMBL" id="CACVKT020003672">
    <property type="protein sequence ID" value="CAC5384927.1"/>
    <property type="molecule type" value="Genomic_DNA"/>
</dbReference>
<dbReference type="InterPro" id="IPR040350">
    <property type="entry name" value="TMEM272"/>
</dbReference>
<reference evidence="2 3" key="1">
    <citation type="submission" date="2020-06" db="EMBL/GenBank/DDBJ databases">
        <authorList>
            <person name="Li R."/>
            <person name="Bekaert M."/>
        </authorList>
    </citation>
    <scope>NUCLEOTIDE SEQUENCE [LARGE SCALE GENOMIC DNA]</scope>
    <source>
        <strain evidence="3">wild</strain>
    </source>
</reference>
<evidence type="ECO:0000313" key="3">
    <source>
        <dbReference type="Proteomes" id="UP000507470"/>
    </source>
</evidence>
<protein>
    <submittedName>
        <fullName evidence="2">Uncharacterized protein</fullName>
    </submittedName>
</protein>
<evidence type="ECO:0000313" key="2">
    <source>
        <dbReference type="EMBL" id="CAC5384927.1"/>
    </source>
</evidence>
<name>A0A6J8BRH4_MYTCO</name>
<dbReference type="PANTHER" id="PTHR33444:SF2">
    <property type="entry name" value="MARVEL DOMAIN-CONTAINING PROTEIN"/>
    <property type="match status" value="1"/>
</dbReference>
<dbReference type="PANTHER" id="PTHR33444">
    <property type="entry name" value="SI:DKEY-19B23.12-RELATED"/>
    <property type="match status" value="1"/>
</dbReference>
<feature type="transmembrane region" description="Helical" evidence="1">
    <location>
        <begin position="91"/>
        <end position="109"/>
    </location>
</feature>
<dbReference type="OrthoDB" id="6157510at2759"/>
<keyword evidence="1" id="KW-1133">Transmembrane helix</keyword>
<feature type="transmembrane region" description="Helical" evidence="1">
    <location>
        <begin position="59"/>
        <end position="85"/>
    </location>
</feature>
<proteinExistence type="predicted"/>
<dbReference type="AlphaFoldDB" id="A0A6J8BRH4"/>
<sequence length="225" mass="25102">MGGTKDNCTNKTDTKESAFKAKSRKCCVWICQITSEAFLEEEDLLHYIGRIESTVSKSAIGAVLLIISYALSIMSLAIGFLRIGICQCQPVLPIFLIVHGSALCVRSLFETGKLCTQTKREDASSNECSPLQTLSKISSVLVAFWTITGSVWVFSIVREVNVNETNNMNYCDPMLYWYSLVLVSVILTGLILKAIFLLVISLVYCRYEDRSWYSELMADNLGAFV</sequence>
<evidence type="ECO:0000256" key="1">
    <source>
        <dbReference type="SAM" id="Phobius"/>
    </source>
</evidence>
<feature type="transmembrane region" description="Helical" evidence="1">
    <location>
        <begin position="177"/>
        <end position="204"/>
    </location>
</feature>
<dbReference type="Proteomes" id="UP000507470">
    <property type="component" value="Unassembled WGS sequence"/>
</dbReference>
<feature type="transmembrane region" description="Helical" evidence="1">
    <location>
        <begin position="139"/>
        <end position="157"/>
    </location>
</feature>
<keyword evidence="1" id="KW-0812">Transmembrane</keyword>
<keyword evidence="3" id="KW-1185">Reference proteome</keyword>
<accession>A0A6J8BRH4</accession>
<gene>
    <name evidence="2" type="ORF">MCOR_20525</name>
</gene>
<organism evidence="2 3">
    <name type="scientific">Mytilus coruscus</name>
    <name type="common">Sea mussel</name>
    <dbReference type="NCBI Taxonomy" id="42192"/>
    <lineage>
        <taxon>Eukaryota</taxon>
        <taxon>Metazoa</taxon>
        <taxon>Spiralia</taxon>
        <taxon>Lophotrochozoa</taxon>
        <taxon>Mollusca</taxon>
        <taxon>Bivalvia</taxon>
        <taxon>Autobranchia</taxon>
        <taxon>Pteriomorphia</taxon>
        <taxon>Mytilida</taxon>
        <taxon>Mytiloidea</taxon>
        <taxon>Mytilidae</taxon>
        <taxon>Mytilinae</taxon>
        <taxon>Mytilus</taxon>
    </lineage>
</organism>
<keyword evidence="1" id="KW-0472">Membrane</keyword>